<dbReference type="EMBL" id="HBIM01022156">
    <property type="protein sequence ID" value="CAE0419672.1"/>
    <property type="molecule type" value="Transcribed_RNA"/>
</dbReference>
<evidence type="ECO:0000256" key="2">
    <source>
        <dbReference type="ARBA" id="ARBA00006039"/>
    </source>
</evidence>
<name>A0A7S3LD36_9STRA</name>
<comment type="subunit">
    <text evidence="7">Heterodimer of an alpha and a beta subunit.</text>
</comment>
<keyword evidence="3 7" id="KW-0117">Actin capping</keyword>
<dbReference type="GO" id="GO:0000902">
    <property type="term" value="P:cell morphogenesis"/>
    <property type="evidence" value="ECO:0007669"/>
    <property type="project" value="TreeGrafter"/>
</dbReference>
<proteinExistence type="inferred from homology"/>
<dbReference type="GO" id="GO:0051015">
    <property type="term" value="F:actin filament binding"/>
    <property type="evidence" value="ECO:0007669"/>
    <property type="project" value="TreeGrafter"/>
</dbReference>
<keyword evidence="5 7" id="KW-0009">Actin-binding</keyword>
<dbReference type="GO" id="GO:0008290">
    <property type="term" value="C:F-actin capping protein complex"/>
    <property type="evidence" value="ECO:0007669"/>
    <property type="project" value="UniProtKB-UniRule"/>
</dbReference>
<evidence type="ECO:0000256" key="5">
    <source>
        <dbReference type="ARBA" id="ARBA00023203"/>
    </source>
</evidence>
<gene>
    <name evidence="8" type="ORF">ACOF00016_LOCUS16487</name>
</gene>
<evidence type="ECO:0000256" key="1">
    <source>
        <dbReference type="ARBA" id="ARBA00004245"/>
    </source>
</evidence>
<evidence type="ECO:0000313" key="8">
    <source>
        <dbReference type="EMBL" id="CAE0419672.1"/>
    </source>
</evidence>
<accession>A0A7S3LD36</accession>
<evidence type="ECO:0000256" key="6">
    <source>
        <dbReference type="ARBA" id="ARBA00023212"/>
    </source>
</evidence>
<dbReference type="InterPro" id="IPR042276">
    <property type="entry name" value="CapZ_alpha/beta_2"/>
</dbReference>
<dbReference type="InterPro" id="IPR001698">
    <property type="entry name" value="CAPZB"/>
</dbReference>
<organism evidence="8">
    <name type="scientific">Amphora coffeiformis</name>
    <dbReference type="NCBI Taxonomy" id="265554"/>
    <lineage>
        <taxon>Eukaryota</taxon>
        <taxon>Sar</taxon>
        <taxon>Stramenopiles</taxon>
        <taxon>Ochrophyta</taxon>
        <taxon>Bacillariophyta</taxon>
        <taxon>Bacillariophyceae</taxon>
        <taxon>Bacillariophycidae</taxon>
        <taxon>Thalassiophysales</taxon>
        <taxon>Catenulaceae</taxon>
        <taxon>Amphora</taxon>
    </lineage>
</organism>
<dbReference type="Gene3D" id="1.20.58.570">
    <property type="match status" value="1"/>
</dbReference>
<dbReference type="GO" id="GO:0051016">
    <property type="term" value="P:barbed-end actin filament capping"/>
    <property type="evidence" value="ECO:0007669"/>
    <property type="project" value="UniProtKB-UniRule"/>
</dbReference>
<reference evidence="8" key="1">
    <citation type="submission" date="2021-01" db="EMBL/GenBank/DDBJ databases">
        <authorList>
            <person name="Corre E."/>
            <person name="Pelletier E."/>
            <person name="Niang G."/>
            <person name="Scheremetjew M."/>
            <person name="Finn R."/>
            <person name="Kale V."/>
            <person name="Holt S."/>
            <person name="Cochrane G."/>
            <person name="Meng A."/>
            <person name="Brown T."/>
            <person name="Cohen L."/>
        </authorList>
    </citation>
    <scope>NUCLEOTIDE SEQUENCE</scope>
    <source>
        <strain evidence="8">CCMP127</strain>
    </source>
</reference>
<dbReference type="InterPro" id="IPR037282">
    <property type="entry name" value="CapZ_alpha/beta"/>
</dbReference>
<dbReference type="SUPFAM" id="SSF90096">
    <property type="entry name" value="Subunits of heterodimeric actin filament capping protein Capz"/>
    <property type="match status" value="1"/>
</dbReference>
<dbReference type="Gene3D" id="3.90.1150.210">
    <property type="entry name" value="F-actin capping protein, beta subunit"/>
    <property type="match status" value="1"/>
</dbReference>
<dbReference type="InterPro" id="IPR043175">
    <property type="entry name" value="CAPZB_N"/>
</dbReference>
<keyword evidence="6 7" id="KW-0206">Cytoskeleton</keyword>
<dbReference type="Pfam" id="PF01115">
    <property type="entry name" value="F_actin_cap_B"/>
    <property type="match status" value="1"/>
</dbReference>
<evidence type="ECO:0000256" key="7">
    <source>
        <dbReference type="RuleBase" id="RU365078"/>
    </source>
</evidence>
<evidence type="ECO:0000256" key="4">
    <source>
        <dbReference type="ARBA" id="ARBA00022490"/>
    </source>
</evidence>
<keyword evidence="4 7" id="KW-0963">Cytoplasm</keyword>
<dbReference type="AlphaFoldDB" id="A0A7S3LD36"/>
<dbReference type="PANTHER" id="PTHR10619">
    <property type="entry name" value="F-ACTIN-CAPPING PROTEIN SUBUNIT BETA"/>
    <property type="match status" value="1"/>
</dbReference>
<comment type="similarity">
    <text evidence="2 7">Belongs to the F-actin-capping protein beta subunit family.</text>
</comment>
<sequence length="287" mass="32268">MSATDAVQKLLQTAPAADLEKNVKSFAEILKNNPDAKEAMLKKYPMPFATYTPTEEEKKQGEKPFILCRQNRVGDKHRSPWTRVLYPKPKGTTVNTAPKFEEDELLLTIEEKFNTVWEAYTNLYYGHDGISSVILNETEKGDLSGFFAVQKKCEEGSWNSMHFMSMEPPTAKTCTYRIISHVLMVLNPGINGKESTEVDLSSYMVKDTTKELKILPAFIMTSHIENIGTILEANEIDIRSSIERVHIPNTAEALDAIQKPPEAPKPVNPLMGMMMSSDILKKKKIGV</sequence>
<comment type="subcellular location">
    <subcellularLocation>
        <location evidence="1 7">Cytoplasm</location>
        <location evidence="1 7">Cytoskeleton</location>
    </subcellularLocation>
</comment>
<dbReference type="PANTHER" id="PTHR10619:SF0">
    <property type="entry name" value="F-ACTIN-CAPPING PROTEIN SUBUNIT BETA ISOFORMS 1 AND 2"/>
    <property type="match status" value="1"/>
</dbReference>
<protein>
    <recommendedName>
        <fullName evidence="7">F-actin-capping protein subunit beta</fullName>
    </recommendedName>
</protein>
<comment type="function">
    <text evidence="7">F-actin-capping proteins bind in a Ca(2+)-independent manner to the fast growing ends of actin filaments (barbed end) thereby blocking the exchange of subunits at these ends. Unlike other capping proteins (such as gelsolin and severin), these proteins do not sever actin filaments.</text>
</comment>
<evidence type="ECO:0000256" key="3">
    <source>
        <dbReference type="ARBA" id="ARBA00022467"/>
    </source>
</evidence>